<dbReference type="PANTHER" id="PTHR35871">
    <property type="entry name" value="EXPRESSED PROTEIN"/>
    <property type="match status" value="1"/>
</dbReference>
<dbReference type="AlphaFoldDB" id="A0A0C3LGW2"/>
<reference evidence="3" key="2">
    <citation type="submission" date="2015-01" db="EMBL/GenBank/DDBJ databases">
        <title>Evolutionary Origins and Diversification of the Mycorrhizal Mutualists.</title>
        <authorList>
            <consortium name="DOE Joint Genome Institute"/>
            <consortium name="Mycorrhizal Genomics Consortium"/>
            <person name="Kohler A."/>
            <person name="Kuo A."/>
            <person name="Nagy L.G."/>
            <person name="Floudas D."/>
            <person name="Copeland A."/>
            <person name="Barry K.W."/>
            <person name="Cichocki N."/>
            <person name="Veneault-Fourrey C."/>
            <person name="LaButti K."/>
            <person name="Lindquist E.A."/>
            <person name="Lipzen A."/>
            <person name="Lundell T."/>
            <person name="Morin E."/>
            <person name="Murat C."/>
            <person name="Riley R."/>
            <person name="Ohm R."/>
            <person name="Sun H."/>
            <person name="Tunlid A."/>
            <person name="Henrissat B."/>
            <person name="Grigoriev I.V."/>
            <person name="Hibbett D.S."/>
            <person name="Martin F."/>
        </authorList>
    </citation>
    <scope>NUCLEOTIDE SEQUENCE [LARGE SCALE GENOMIC DNA]</scope>
    <source>
        <strain evidence="3">MUT 4182</strain>
    </source>
</reference>
<dbReference type="HOGENOM" id="CLU_1190459_0_0_1"/>
<organism evidence="2 3">
    <name type="scientific">Tulasnella calospora MUT 4182</name>
    <dbReference type="NCBI Taxonomy" id="1051891"/>
    <lineage>
        <taxon>Eukaryota</taxon>
        <taxon>Fungi</taxon>
        <taxon>Dikarya</taxon>
        <taxon>Basidiomycota</taxon>
        <taxon>Agaricomycotina</taxon>
        <taxon>Agaricomycetes</taxon>
        <taxon>Cantharellales</taxon>
        <taxon>Tulasnellaceae</taxon>
        <taxon>Tulasnella</taxon>
    </lineage>
</organism>
<keyword evidence="3" id="KW-1185">Reference proteome</keyword>
<accession>A0A0C3LGW2</accession>
<feature type="compositionally biased region" description="Polar residues" evidence="1">
    <location>
        <begin position="13"/>
        <end position="24"/>
    </location>
</feature>
<dbReference type="STRING" id="1051891.A0A0C3LGW2"/>
<dbReference type="PANTHER" id="PTHR35871:SF1">
    <property type="entry name" value="CXC1-LIKE CYSTEINE CLUSTER ASSOCIATED WITH KDZ TRANSPOSASES DOMAIN-CONTAINING PROTEIN"/>
    <property type="match status" value="1"/>
</dbReference>
<feature type="compositionally biased region" description="Low complexity" evidence="1">
    <location>
        <begin position="1"/>
        <end position="11"/>
    </location>
</feature>
<feature type="region of interest" description="Disordered" evidence="1">
    <location>
        <begin position="1"/>
        <end position="45"/>
    </location>
</feature>
<gene>
    <name evidence="2" type="ORF">M407DRAFT_18061</name>
</gene>
<evidence type="ECO:0000256" key="1">
    <source>
        <dbReference type="SAM" id="MobiDB-lite"/>
    </source>
</evidence>
<name>A0A0C3LGW2_9AGAM</name>
<proteinExistence type="predicted"/>
<reference evidence="2 3" key="1">
    <citation type="submission" date="2014-04" db="EMBL/GenBank/DDBJ databases">
        <authorList>
            <consortium name="DOE Joint Genome Institute"/>
            <person name="Kuo A."/>
            <person name="Girlanda M."/>
            <person name="Perotto S."/>
            <person name="Kohler A."/>
            <person name="Nagy L.G."/>
            <person name="Floudas D."/>
            <person name="Copeland A."/>
            <person name="Barry K.W."/>
            <person name="Cichocki N."/>
            <person name="Veneault-Fourrey C."/>
            <person name="LaButti K."/>
            <person name="Lindquist E.A."/>
            <person name="Lipzen A."/>
            <person name="Lundell T."/>
            <person name="Morin E."/>
            <person name="Murat C."/>
            <person name="Sun H."/>
            <person name="Tunlid A."/>
            <person name="Henrissat B."/>
            <person name="Grigoriev I.V."/>
            <person name="Hibbett D.S."/>
            <person name="Martin F."/>
            <person name="Nordberg H.P."/>
            <person name="Cantor M.N."/>
            <person name="Hua S.X."/>
        </authorList>
    </citation>
    <scope>NUCLEOTIDE SEQUENCE [LARGE SCALE GENOMIC DNA]</scope>
    <source>
        <strain evidence="2 3">MUT 4182</strain>
    </source>
</reference>
<dbReference type="OrthoDB" id="6511194at2759"/>
<sequence length="230" mass="25518">MRDSVAAAAQAESEISSTPESAVSTLGADRSEPVSTYRNGPGVQTGEICRTAGVERSETDFEFMEQTLKGILKRIKGSAKADLRDIADIAIISDYNVLVHHLRQEGHSSPKMEASMRIAQSKLTGTSHEGHPIAKGKWFARQLRKKAEHIRMTGSLPERKQGKGGTHYSLLDEGVVQKAVKSFFTSTKIGEINPRKLMKHMNEKVLPSLPHKKKRISESTAKLWMRKHGY</sequence>
<evidence type="ECO:0000313" key="3">
    <source>
        <dbReference type="Proteomes" id="UP000054248"/>
    </source>
</evidence>
<protein>
    <submittedName>
        <fullName evidence="2">Uncharacterized protein</fullName>
    </submittedName>
</protein>
<dbReference type="Proteomes" id="UP000054248">
    <property type="component" value="Unassembled WGS sequence"/>
</dbReference>
<evidence type="ECO:0000313" key="2">
    <source>
        <dbReference type="EMBL" id="KIO33208.1"/>
    </source>
</evidence>
<dbReference type="EMBL" id="KN822950">
    <property type="protein sequence ID" value="KIO33208.1"/>
    <property type="molecule type" value="Genomic_DNA"/>
</dbReference>